<accession>A0A1H4RX61</accession>
<organism evidence="1 2">
    <name type="scientific">Bradyrhizobium erythrophlei</name>
    <dbReference type="NCBI Taxonomy" id="1437360"/>
    <lineage>
        <taxon>Bacteria</taxon>
        <taxon>Pseudomonadati</taxon>
        <taxon>Pseudomonadota</taxon>
        <taxon>Alphaproteobacteria</taxon>
        <taxon>Hyphomicrobiales</taxon>
        <taxon>Nitrobacteraceae</taxon>
        <taxon>Bradyrhizobium</taxon>
    </lineage>
</organism>
<protein>
    <submittedName>
        <fullName evidence="1">Uncharacterized protein</fullName>
    </submittedName>
</protein>
<dbReference type="EMBL" id="FNTH01000001">
    <property type="protein sequence ID" value="SEC36388.1"/>
    <property type="molecule type" value="Genomic_DNA"/>
</dbReference>
<evidence type="ECO:0000313" key="2">
    <source>
        <dbReference type="Proteomes" id="UP000198992"/>
    </source>
</evidence>
<sequence length="98" mass="11114">MDNRISEIRRQIRALRVSMLEAEAIMRQQIDRDEDCAFVAGDLLKMRLVMSRLVEERGMLGDREPIIVHAGVAPRRRAATAIFLRAAKRELVAGEARG</sequence>
<dbReference type="RefSeq" id="WP_092115071.1">
    <property type="nucleotide sequence ID" value="NZ_FNTH01000001.1"/>
</dbReference>
<proteinExistence type="predicted"/>
<name>A0A1H4RX61_9BRAD</name>
<evidence type="ECO:0000313" key="1">
    <source>
        <dbReference type="EMBL" id="SEC36388.1"/>
    </source>
</evidence>
<reference evidence="1 2" key="1">
    <citation type="submission" date="2016-10" db="EMBL/GenBank/DDBJ databases">
        <authorList>
            <person name="de Groot N.N."/>
        </authorList>
    </citation>
    <scope>NUCLEOTIDE SEQUENCE [LARGE SCALE GENOMIC DNA]</scope>
    <source>
        <strain evidence="1 2">MT12</strain>
    </source>
</reference>
<gene>
    <name evidence="1" type="ORF">SAMN05444164_1657</name>
</gene>
<dbReference type="Proteomes" id="UP000198992">
    <property type="component" value="Unassembled WGS sequence"/>
</dbReference>
<dbReference type="AlphaFoldDB" id="A0A1H4RX61"/>
<dbReference type="OrthoDB" id="8242143at2"/>